<keyword evidence="3" id="KW-1185">Reference proteome</keyword>
<feature type="transmembrane region" description="Helical" evidence="1">
    <location>
        <begin position="6"/>
        <end position="26"/>
    </location>
</feature>
<dbReference type="Proteomes" id="UP000625804">
    <property type="component" value="Unassembled WGS sequence"/>
</dbReference>
<dbReference type="AlphaFoldDB" id="A0A8J8KD20"/>
<name>A0A8J8KD20_9BACI</name>
<keyword evidence="1" id="KW-0472">Membrane</keyword>
<protein>
    <recommendedName>
        <fullName evidence="4">C-type cytochrome biogenesis protein CcmI</fullName>
    </recommendedName>
</protein>
<keyword evidence="1" id="KW-0812">Transmembrane</keyword>
<evidence type="ECO:0000313" key="2">
    <source>
        <dbReference type="EMBL" id="NSL50230.1"/>
    </source>
</evidence>
<organism evidence="2 3">
    <name type="scientific">Calidifontibacillus erzurumensis</name>
    <dbReference type="NCBI Taxonomy" id="2741433"/>
    <lineage>
        <taxon>Bacteria</taxon>
        <taxon>Bacillati</taxon>
        <taxon>Bacillota</taxon>
        <taxon>Bacilli</taxon>
        <taxon>Bacillales</taxon>
        <taxon>Bacillaceae</taxon>
        <taxon>Calidifontibacillus/Schinkia group</taxon>
        <taxon>Calidifontibacillus</taxon>
    </lineage>
</organism>
<sequence>MVDIPAIIASFLLFIFCLYLVLSPFMEKSEMTSLENSKANDLDEISQEELYAVLNELEMDYKMNKLSEDDYKGMKRLYEEKIVELLDKEKYIDKA</sequence>
<reference evidence="2" key="1">
    <citation type="submission" date="2020-06" db="EMBL/GenBank/DDBJ databases">
        <title>A novel thermopfilic bacterium from Erzurum, Turkey.</title>
        <authorList>
            <person name="Adiguzel A."/>
            <person name="Ay H."/>
            <person name="Baltaci M.O."/>
        </authorList>
    </citation>
    <scope>NUCLEOTIDE SEQUENCE</scope>
    <source>
        <strain evidence="2">P2</strain>
    </source>
</reference>
<keyword evidence="1" id="KW-1133">Transmembrane helix</keyword>
<evidence type="ECO:0000313" key="3">
    <source>
        <dbReference type="Proteomes" id="UP000625804"/>
    </source>
</evidence>
<gene>
    <name evidence="2" type="ORF">HR057_00450</name>
</gene>
<proteinExistence type="predicted"/>
<accession>A0A8J8KD20</accession>
<evidence type="ECO:0000256" key="1">
    <source>
        <dbReference type="SAM" id="Phobius"/>
    </source>
</evidence>
<comment type="caution">
    <text evidence="2">The sequence shown here is derived from an EMBL/GenBank/DDBJ whole genome shotgun (WGS) entry which is preliminary data.</text>
</comment>
<dbReference type="EMBL" id="JABTTE010000001">
    <property type="protein sequence ID" value="NSL50230.1"/>
    <property type="molecule type" value="Genomic_DNA"/>
</dbReference>
<evidence type="ECO:0008006" key="4">
    <source>
        <dbReference type="Google" id="ProtNLM"/>
    </source>
</evidence>
<dbReference type="RefSeq" id="WP_173729434.1">
    <property type="nucleotide sequence ID" value="NZ_JABTTE010000001.1"/>
</dbReference>